<proteinExistence type="predicted"/>
<evidence type="ECO:0000313" key="1">
    <source>
        <dbReference type="EMBL" id="MEJ8306843.1"/>
    </source>
</evidence>
<protein>
    <submittedName>
        <fullName evidence="1">DUF58 domain-containing protein</fullName>
    </submittedName>
</protein>
<accession>A0ACC6PJ59</accession>
<comment type="caution">
    <text evidence="1">The sequence shown here is derived from an EMBL/GenBank/DDBJ whole genome shotgun (WGS) entry which is preliminary data.</text>
</comment>
<name>A0ACC6PJ59_9BACL</name>
<evidence type="ECO:0000313" key="2">
    <source>
        <dbReference type="Proteomes" id="UP001380953"/>
    </source>
</evidence>
<dbReference type="Proteomes" id="UP001380953">
    <property type="component" value="Unassembled WGS sequence"/>
</dbReference>
<sequence length="319" mass="35299">MIEIIENDKRLPVAWLRLESEFPASFRFRGQPSQKMELGSVYQTHTSGFALMPRRRVIRRHFLTCEGRGVFQLSTVFMTSGDLFGFIQQARSETIQTPLIVYPALLQNTQLPLSWHNWQGDLSVRRWIMEDPFLIEGSREYAAGDPMNRIDWKASARTGGLQVYKQGYSADPNVMIVLDIGKVIVGLQGGGGEAEAEHAISFAATCATHLIASGVPVGFVHNAHSLNERRIPSGSGTVQRQLVMEAMAGMRLQSKITLSDCLMEEAKHHRQGLAKDYLVITNANPASIGQACKQLEHLGHRVSVIHPADAAADRKEVGA</sequence>
<dbReference type="EMBL" id="JBBKAR010000056">
    <property type="protein sequence ID" value="MEJ8306843.1"/>
    <property type="molecule type" value="Genomic_DNA"/>
</dbReference>
<organism evidence="1 2">
    <name type="scientific">Saccharibacillus sacchari</name>
    <dbReference type="NCBI Taxonomy" id="456493"/>
    <lineage>
        <taxon>Bacteria</taxon>
        <taxon>Bacillati</taxon>
        <taxon>Bacillota</taxon>
        <taxon>Bacilli</taxon>
        <taxon>Bacillales</taxon>
        <taxon>Paenibacillaceae</taxon>
        <taxon>Saccharibacillus</taxon>
    </lineage>
</organism>
<gene>
    <name evidence="1" type="ORF">WKI47_23290</name>
</gene>
<reference evidence="1" key="1">
    <citation type="submission" date="2024-03" db="EMBL/GenBank/DDBJ databases">
        <title>Whole genome sequecning of epiphytes from Marcgravia umbellata leaves.</title>
        <authorList>
            <person name="Kumar G."/>
            <person name="Savka M.A."/>
        </authorList>
    </citation>
    <scope>NUCLEOTIDE SEQUENCE</scope>
    <source>
        <strain evidence="1">RIT_BL5</strain>
    </source>
</reference>
<keyword evidence="2" id="KW-1185">Reference proteome</keyword>